<proteinExistence type="predicted"/>
<sequence length="163" mass="17190">MSAAFLIRPIAAADDATMAAIIRSVMPEFGADGAGFAIHDPEVGWMSRAYAAPHSAYFVIEHDGAIEGGGGIAPLAGGAEDTCELRKMYFLPALRGMGAGRALMARCLDAARTSGFRQCYIETLTGMDAAQALYLKSGFTRIAVPLGGTGHHGCDRFYLRALD</sequence>
<dbReference type="AlphaFoldDB" id="T1ATK7"/>
<evidence type="ECO:0000256" key="2">
    <source>
        <dbReference type="ARBA" id="ARBA00023315"/>
    </source>
</evidence>
<dbReference type="SUPFAM" id="SSF55729">
    <property type="entry name" value="Acyl-CoA N-acyltransferases (Nat)"/>
    <property type="match status" value="1"/>
</dbReference>
<dbReference type="EMBL" id="AUZZ01002368">
    <property type="protein sequence ID" value="EQD60732.1"/>
    <property type="molecule type" value="Genomic_DNA"/>
</dbReference>
<dbReference type="Pfam" id="PF00583">
    <property type="entry name" value="Acetyltransf_1"/>
    <property type="match status" value="1"/>
</dbReference>
<comment type="caution">
    <text evidence="4">The sequence shown here is derived from an EMBL/GenBank/DDBJ whole genome shotgun (WGS) entry which is preliminary data.</text>
</comment>
<dbReference type="GO" id="GO:0016747">
    <property type="term" value="F:acyltransferase activity, transferring groups other than amino-acyl groups"/>
    <property type="evidence" value="ECO:0007669"/>
    <property type="project" value="InterPro"/>
</dbReference>
<dbReference type="Gene3D" id="3.40.630.30">
    <property type="match status" value="1"/>
</dbReference>
<dbReference type="PROSITE" id="PS51186">
    <property type="entry name" value="GNAT"/>
    <property type="match status" value="1"/>
</dbReference>
<evidence type="ECO:0000259" key="3">
    <source>
        <dbReference type="PROSITE" id="PS51186"/>
    </source>
</evidence>
<reference evidence="4" key="2">
    <citation type="journal article" date="2014" name="ISME J.">
        <title>Microbial stratification in low pH oxic and suboxic macroscopic growths along an acid mine drainage.</title>
        <authorList>
            <person name="Mendez-Garcia C."/>
            <person name="Mesa V."/>
            <person name="Sprenger R.R."/>
            <person name="Richter M."/>
            <person name="Diez M.S."/>
            <person name="Solano J."/>
            <person name="Bargiela R."/>
            <person name="Golyshina O.V."/>
            <person name="Manteca A."/>
            <person name="Ramos J.L."/>
            <person name="Gallego J.R."/>
            <person name="Llorente I."/>
            <person name="Martins Dos Santos V.A."/>
            <person name="Jensen O.N."/>
            <person name="Pelaez A.I."/>
            <person name="Sanchez J."/>
            <person name="Ferrer M."/>
        </authorList>
    </citation>
    <scope>NUCLEOTIDE SEQUENCE</scope>
</reference>
<dbReference type="InterPro" id="IPR016181">
    <property type="entry name" value="Acyl_CoA_acyltransferase"/>
</dbReference>
<keyword evidence="2" id="KW-0012">Acyltransferase</keyword>
<dbReference type="InterPro" id="IPR050832">
    <property type="entry name" value="Bact_Acetyltransf"/>
</dbReference>
<name>T1ATK7_9ZZZZ</name>
<dbReference type="InterPro" id="IPR000182">
    <property type="entry name" value="GNAT_dom"/>
</dbReference>
<dbReference type="PANTHER" id="PTHR43877">
    <property type="entry name" value="AMINOALKYLPHOSPHONATE N-ACETYLTRANSFERASE-RELATED-RELATED"/>
    <property type="match status" value="1"/>
</dbReference>
<organism evidence="4">
    <name type="scientific">mine drainage metagenome</name>
    <dbReference type="NCBI Taxonomy" id="410659"/>
    <lineage>
        <taxon>unclassified sequences</taxon>
        <taxon>metagenomes</taxon>
        <taxon>ecological metagenomes</taxon>
    </lineage>
</organism>
<accession>T1ATK7</accession>
<dbReference type="PANTHER" id="PTHR43877:SF2">
    <property type="entry name" value="AMINOALKYLPHOSPHONATE N-ACETYLTRANSFERASE-RELATED"/>
    <property type="match status" value="1"/>
</dbReference>
<keyword evidence="1 4" id="KW-0808">Transferase</keyword>
<evidence type="ECO:0000256" key="1">
    <source>
        <dbReference type="ARBA" id="ARBA00022679"/>
    </source>
</evidence>
<reference evidence="4" key="1">
    <citation type="submission" date="2013-08" db="EMBL/GenBank/DDBJ databases">
        <authorList>
            <person name="Mendez C."/>
            <person name="Richter M."/>
            <person name="Ferrer M."/>
            <person name="Sanchez J."/>
        </authorList>
    </citation>
    <scope>NUCLEOTIDE SEQUENCE</scope>
</reference>
<feature type="domain" description="N-acetyltransferase" evidence="3">
    <location>
        <begin position="5"/>
        <end position="160"/>
    </location>
</feature>
<gene>
    <name evidence="4" type="ORF">B2A_03531</name>
</gene>
<evidence type="ECO:0000313" key="4">
    <source>
        <dbReference type="EMBL" id="EQD60732.1"/>
    </source>
</evidence>
<protein>
    <submittedName>
        <fullName evidence="4">GCN5-related N-acetyltransferase</fullName>
    </submittedName>
</protein>
<dbReference type="CDD" id="cd04301">
    <property type="entry name" value="NAT_SF"/>
    <property type="match status" value="1"/>
</dbReference>